<accession>A0A077NWF2</accession>
<dbReference type="HOGENOM" id="CLU_3334983_0_0_6"/>
<name>A0A077NWF2_XENBV</name>
<comment type="caution">
    <text evidence="2">The sequence shown here is derived from an EMBL/GenBank/DDBJ whole genome shotgun (WGS) entry which is preliminary data.</text>
</comment>
<gene>
    <name evidence="2" type="ORF">XBFM1_320031</name>
</gene>
<feature type="transmembrane region" description="Helical" evidence="1">
    <location>
        <begin position="20"/>
        <end position="37"/>
    </location>
</feature>
<keyword evidence="1" id="KW-0472">Membrane</keyword>
<sequence>MYTEIPLQNGLKFERYFSANNNPVFASVIVVFIRVLLH</sequence>
<proteinExistence type="predicted"/>
<dbReference type="Proteomes" id="UP000028487">
    <property type="component" value="Unassembled WGS sequence"/>
</dbReference>
<keyword evidence="1" id="KW-0812">Transmembrane</keyword>
<dbReference type="AlphaFoldDB" id="A0A077NWF2"/>
<organism evidence="2">
    <name type="scientific">Xenorhabdus bovienii str. feltiae Moldova</name>
    <dbReference type="NCBI Taxonomy" id="1398200"/>
    <lineage>
        <taxon>Bacteria</taxon>
        <taxon>Pseudomonadati</taxon>
        <taxon>Pseudomonadota</taxon>
        <taxon>Gammaproteobacteria</taxon>
        <taxon>Enterobacterales</taxon>
        <taxon>Morganellaceae</taxon>
        <taxon>Xenorhabdus</taxon>
    </lineage>
</organism>
<protein>
    <submittedName>
        <fullName evidence="2">Uncharacterized protein</fullName>
    </submittedName>
</protein>
<reference evidence="2" key="1">
    <citation type="submission" date="2013-07" db="EMBL/GenBank/DDBJ databases">
        <title>Sub-species coevolution in mutualistic symbiosis.</title>
        <authorList>
            <person name="Murfin K."/>
            <person name="Klassen J."/>
            <person name="Lee M."/>
            <person name="Forst S."/>
            <person name="Stock P."/>
            <person name="Goodrich-Blair H."/>
        </authorList>
    </citation>
    <scope>NUCLEOTIDE SEQUENCE [LARGE SCALE GENOMIC DNA]</scope>
    <source>
        <strain evidence="2">Feltiae Moldova</strain>
    </source>
</reference>
<evidence type="ECO:0000256" key="1">
    <source>
        <dbReference type="SAM" id="Phobius"/>
    </source>
</evidence>
<keyword evidence="1" id="KW-1133">Transmembrane helix</keyword>
<dbReference type="EMBL" id="CBSV010000202">
    <property type="protein sequence ID" value="CDH02693.1"/>
    <property type="molecule type" value="Genomic_DNA"/>
</dbReference>
<evidence type="ECO:0000313" key="2">
    <source>
        <dbReference type="EMBL" id="CDH02693.1"/>
    </source>
</evidence>